<dbReference type="Proteomes" id="UP000480303">
    <property type="component" value="Unassembled WGS sequence"/>
</dbReference>
<organism evidence="2 3">
    <name type="scientific">Pseudolactococcus hodotermopsidis</name>
    <dbReference type="NCBI Taxonomy" id="2709157"/>
    <lineage>
        <taxon>Bacteria</taxon>
        <taxon>Bacillati</taxon>
        <taxon>Bacillota</taxon>
        <taxon>Bacilli</taxon>
        <taxon>Lactobacillales</taxon>
        <taxon>Streptococcaceae</taxon>
        <taxon>Pseudolactococcus</taxon>
    </lineage>
</organism>
<protein>
    <recommendedName>
        <fullName evidence="4">Tubulin like</fullName>
    </recommendedName>
</protein>
<evidence type="ECO:0008006" key="4">
    <source>
        <dbReference type="Google" id="ProtNLM"/>
    </source>
</evidence>
<keyword evidence="1" id="KW-0175">Coiled coil</keyword>
<name>A0A6A0BAR3_9LACT</name>
<sequence length="1131" mass="127169">MYQKLLLTCEGGIIDATQQSEQDNCAVVCIGLGGTGVDCLKNLKAKIYNRVKPDNPDSAVPVYSHIKFLAVDTDKNGMEHANEESADISKIDLDTEFFDLSYGGAINELFKENGPMLDNKPEYKEWLRYKDIKALSSKAGASGIRQLGRYFLMERAQDFAIKIISLVNEAKSGLKRPKTYVHIFSGLSGGTGAGTFLDVCYLVQEALKRENDGSFICGYFFLPDVNIAAGLDRETEANVQVNGYASLQDLDYCMNFESNGDKWSQNYSGIGLVESQKPPVDICHLVSARDANGNVIKGAYKYAMNVVTDYFMDFVVKTNNNFTMESHISNFTTKKAQVDKGYGGLYEYCVLGASNATLPFKEVLTYLASKMFERFGDIRKYNPTKAQVEEFIAKNGLRYDALFTQLTQNCDMGFPRPDVKWQDAKGNDDLTVTFFKDHQARLKQFLERNFVALTKDLENYNPVAENTSNAARSLVSKIYTALRVIATDPERGPYFAAAVLRSTAGSDLIATIDGYLAEVQSKYEQENVQEEKLQRAWEQAQRDFFENSNAFNGKKKYVKYRDATRLLVIHDTRLIVFSKMQDLLARLRKQLTDLASNFMDVFRNTIGSLIDTFAANREYLDSLSDSVSTFEFPLAQIKDLKANLNLTIKEMDVPAKATDFLTNMLSEEGINAWINGNENEIFTIVNRYFTALFSLYSQKTMTSYLQDKYNTTDANQLIKRIRDDIMNTLDGHATPLFWTSSVYNVNAASKIGYITFPAVSEEVSQAAQQLSDSKAPGELTPRNSHIQDRISIMRCLVGVPLFGYQGLLQYENNSVKDNSVGKHLYEGKNFTNDSGEYVVGRDWRYLPSPTAYSLMNAQNCSILKDAADVASKLYEEAEAKKIIAPIDGNNFGIHLIAESFIKEIHRIQVEVAGKTKVEQLEAIDQINALLANIQFEPDKILIPNDATASLPEINKRLVRIDHFISSPRLQEVVEAEVAKMREIEAVLSGLKPKDDSDLINFQNALFTGAITFTPPVVECEDEFGTKYTLSSPDMKRGGVPLYQAFISFKELEADVRDAFKESAEQTLKALPLREEAVETSRAVWKELKDLKFLIQEAAEAFPSEIGELKEYLANMKGTLSRFSRKYRFDLD</sequence>
<keyword evidence="3" id="KW-1185">Reference proteome</keyword>
<evidence type="ECO:0000313" key="3">
    <source>
        <dbReference type="Proteomes" id="UP000480303"/>
    </source>
</evidence>
<dbReference type="AlphaFoldDB" id="A0A6A0BAR3"/>
<reference evidence="2 3" key="1">
    <citation type="submission" date="2020-02" db="EMBL/GenBank/DDBJ databases">
        <title>Draft genome sequence of Lactococcus sp. Hs30E4-3.</title>
        <authorList>
            <person name="Noda S."/>
            <person name="Yuki M."/>
            <person name="Ohkuma M."/>
        </authorList>
    </citation>
    <scope>NUCLEOTIDE SEQUENCE [LARGE SCALE GENOMIC DNA]</scope>
    <source>
        <strain evidence="2 3">Hs30E4-3</strain>
    </source>
</reference>
<accession>A0A6A0BAR3</accession>
<dbReference type="InterPro" id="IPR025904">
    <property type="entry name" value="Tubulin-like"/>
</dbReference>
<dbReference type="Gene3D" id="3.40.50.1440">
    <property type="entry name" value="Tubulin/FtsZ, GTPase domain"/>
    <property type="match status" value="1"/>
</dbReference>
<dbReference type="InterPro" id="IPR036525">
    <property type="entry name" value="Tubulin/FtsZ_GTPase_sf"/>
</dbReference>
<dbReference type="Pfam" id="PF13809">
    <property type="entry name" value="Tubulin_2"/>
    <property type="match status" value="1"/>
</dbReference>
<evidence type="ECO:0000313" key="2">
    <source>
        <dbReference type="EMBL" id="GFH42509.1"/>
    </source>
</evidence>
<proteinExistence type="predicted"/>
<feature type="coiled-coil region" evidence="1">
    <location>
        <begin position="516"/>
        <end position="543"/>
    </location>
</feature>
<dbReference type="EMBL" id="BLLI01000026">
    <property type="protein sequence ID" value="GFH42509.1"/>
    <property type="molecule type" value="Genomic_DNA"/>
</dbReference>
<gene>
    <name evidence="2" type="ORF">Hs30E_10600</name>
</gene>
<dbReference type="RefSeq" id="WP_172208607.1">
    <property type="nucleotide sequence ID" value="NZ_BLLI01000026.1"/>
</dbReference>
<evidence type="ECO:0000256" key="1">
    <source>
        <dbReference type="SAM" id="Coils"/>
    </source>
</evidence>
<dbReference type="SUPFAM" id="SSF52490">
    <property type="entry name" value="Tubulin nucleotide-binding domain-like"/>
    <property type="match status" value="1"/>
</dbReference>
<comment type="caution">
    <text evidence="2">The sequence shown here is derived from an EMBL/GenBank/DDBJ whole genome shotgun (WGS) entry which is preliminary data.</text>
</comment>